<dbReference type="Pfam" id="PF03350">
    <property type="entry name" value="UPF0114"/>
    <property type="match status" value="1"/>
</dbReference>
<dbReference type="InterPro" id="IPR005134">
    <property type="entry name" value="UPF0114"/>
</dbReference>
<dbReference type="AlphaFoldDB" id="A0A067L1T2"/>
<accession>A0A067L1T2</accession>
<reference evidence="2 3" key="1">
    <citation type="journal article" date="2014" name="PLoS ONE">
        <title>Global Analysis of Gene Expression Profiles in Physic Nut (Jatropha curcas L.) Seedlings Exposed to Salt Stress.</title>
        <authorList>
            <person name="Zhang L."/>
            <person name="Zhang C."/>
            <person name="Wu P."/>
            <person name="Chen Y."/>
            <person name="Li M."/>
            <person name="Jiang H."/>
            <person name="Wu G."/>
        </authorList>
    </citation>
    <scope>NUCLEOTIDE SEQUENCE [LARGE SCALE GENOMIC DNA]</scope>
    <source>
        <strain evidence="3">cv. GZQX0401</strain>
        <tissue evidence="2">Young leaves</tissue>
    </source>
</reference>
<dbReference type="OrthoDB" id="1912077at2759"/>
<keyword evidence="1" id="KW-0812">Transmembrane</keyword>
<dbReference type="PANTHER" id="PTHR31721:SF3">
    <property type="entry name" value="EXPRESSED PROTEIN"/>
    <property type="match status" value="1"/>
</dbReference>
<name>A0A067L1T2_JATCU</name>
<feature type="transmembrane region" description="Helical" evidence="1">
    <location>
        <begin position="124"/>
        <end position="149"/>
    </location>
</feature>
<feature type="transmembrane region" description="Helical" evidence="1">
    <location>
        <begin position="169"/>
        <end position="198"/>
    </location>
</feature>
<dbReference type="Proteomes" id="UP000027138">
    <property type="component" value="Unassembled WGS sequence"/>
</dbReference>
<evidence type="ECO:0000313" key="2">
    <source>
        <dbReference type="EMBL" id="KDP38445.1"/>
    </source>
</evidence>
<keyword evidence="1" id="KW-1133">Transmembrane helix</keyword>
<sequence>MATVRLLRSCKPLQQVPPPGSTSSSITAMKCIGRSAGLGGEKIVSGDGDNKRKSATPCLKASAAITQSFIIAEPRADEGIIDLASLLAAVGTAFFKVFRPVVKRKPWKLQVQTLIEKAIIDCRFFILFAVAGSLLSSILCFVEGCFIIVESYFQYFSTLSHSSDSDQAHLLHLLIEAIDMFLVGTAMVIFGVGLYTIFVKDKGPSLPGSNFLKSLPTWVQVESVSQAKSKIGHAVLMILQVGLLEKFKNTPLVTSLDLACFAGAILVSSASTFLLSKLYVGVA</sequence>
<proteinExistence type="predicted"/>
<keyword evidence="3" id="KW-1185">Reference proteome</keyword>
<protein>
    <submittedName>
        <fullName evidence="2">Uncharacterized protein</fullName>
    </submittedName>
</protein>
<organism evidence="2 3">
    <name type="scientific">Jatropha curcas</name>
    <name type="common">Barbados nut</name>
    <dbReference type="NCBI Taxonomy" id="180498"/>
    <lineage>
        <taxon>Eukaryota</taxon>
        <taxon>Viridiplantae</taxon>
        <taxon>Streptophyta</taxon>
        <taxon>Embryophyta</taxon>
        <taxon>Tracheophyta</taxon>
        <taxon>Spermatophyta</taxon>
        <taxon>Magnoliopsida</taxon>
        <taxon>eudicotyledons</taxon>
        <taxon>Gunneridae</taxon>
        <taxon>Pentapetalae</taxon>
        <taxon>rosids</taxon>
        <taxon>fabids</taxon>
        <taxon>Malpighiales</taxon>
        <taxon>Euphorbiaceae</taxon>
        <taxon>Crotonoideae</taxon>
        <taxon>Jatropheae</taxon>
        <taxon>Jatropha</taxon>
    </lineage>
</organism>
<evidence type="ECO:0000313" key="3">
    <source>
        <dbReference type="Proteomes" id="UP000027138"/>
    </source>
</evidence>
<evidence type="ECO:0000256" key="1">
    <source>
        <dbReference type="SAM" id="Phobius"/>
    </source>
</evidence>
<feature type="transmembrane region" description="Helical" evidence="1">
    <location>
        <begin position="256"/>
        <end position="280"/>
    </location>
</feature>
<gene>
    <name evidence="2" type="ORF">JCGZ_04370</name>
</gene>
<keyword evidence="1" id="KW-0472">Membrane</keyword>
<dbReference type="PANTHER" id="PTHR31721">
    <property type="entry name" value="OS06G0710300 PROTEIN"/>
    <property type="match status" value="1"/>
</dbReference>
<dbReference type="KEGG" id="jcu:105633724"/>
<dbReference type="EMBL" id="KK914362">
    <property type="protein sequence ID" value="KDP38445.1"/>
    <property type="molecule type" value="Genomic_DNA"/>
</dbReference>